<protein>
    <submittedName>
        <fullName evidence="1">Uncharacterized protein</fullName>
    </submittedName>
</protein>
<evidence type="ECO:0000313" key="2">
    <source>
        <dbReference type="Proteomes" id="UP001211907"/>
    </source>
</evidence>
<reference evidence="1" key="1">
    <citation type="submission" date="2020-05" db="EMBL/GenBank/DDBJ databases">
        <title>Phylogenomic resolution of chytrid fungi.</title>
        <authorList>
            <person name="Stajich J.E."/>
            <person name="Amses K."/>
            <person name="Simmons R."/>
            <person name="Seto K."/>
            <person name="Myers J."/>
            <person name="Bonds A."/>
            <person name="Quandt C.A."/>
            <person name="Barry K."/>
            <person name="Liu P."/>
            <person name="Grigoriev I."/>
            <person name="Longcore J.E."/>
            <person name="James T.Y."/>
        </authorList>
    </citation>
    <scope>NUCLEOTIDE SEQUENCE</scope>
    <source>
        <strain evidence="1">JEL0513</strain>
    </source>
</reference>
<dbReference type="AlphaFoldDB" id="A0AAD5T2K3"/>
<dbReference type="EMBL" id="JADGJH010000570">
    <property type="protein sequence ID" value="KAJ3126206.1"/>
    <property type="molecule type" value="Genomic_DNA"/>
</dbReference>
<keyword evidence="2" id="KW-1185">Reference proteome</keyword>
<comment type="caution">
    <text evidence="1">The sequence shown here is derived from an EMBL/GenBank/DDBJ whole genome shotgun (WGS) entry which is preliminary data.</text>
</comment>
<sequence length="446" mass="50907">MDDSPEARYLTVVIQMLEDLPEDDHFRVDILIVDAKRLLTTMILNNLQKAFEFDDNSDNELEYKPRKLSKINDTNLRRIRSSLLGIRALLLYFGKQQAAQNMLMLLAQEGLTAEDEVAQALLAVEPKLPDFYETGSLNTSDNNKILVNTAKDISQNFESDSRILLQQLTIYSHNKLGTPIINNTNESFVGTSKSNTDSKIMIRNNENIPDVLLQNSVVNKNAENILSELSYNENEHINIKWSKNQIEANSKKKIRLPLEQSRSNNNSIPAETTITYKNSNEIKRQSSENRNNMFELDNQNRTITSNIESSLSNDLMHEKRSSSAYERSINFPVRSIGAKLVNMDSQNTDFLETESVDSKIRCNSKADIEMKGTVKKTTFDNSIIFQRKNSSRQISPRQQIQQNNYWWTPIATKQLTVPVPKIECGSDLHFVARAIINMEALKGNPR</sequence>
<proteinExistence type="predicted"/>
<gene>
    <name evidence="1" type="ORF">HK100_010383</name>
</gene>
<evidence type="ECO:0000313" key="1">
    <source>
        <dbReference type="EMBL" id="KAJ3126206.1"/>
    </source>
</evidence>
<accession>A0AAD5T2K3</accession>
<organism evidence="1 2">
    <name type="scientific">Physocladia obscura</name>
    <dbReference type="NCBI Taxonomy" id="109957"/>
    <lineage>
        <taxon>Eukaryota</taxon>
        <taxon>Fungi</taxon>
        <taxon>Fungi incertae sedis</taxon>
        <taxon>Chytridiomycota</taxon>
        <taxon>Chytridiomycota incertae sedis</taxon>
        <taxon>Chytridiomycetes</taxon>
        <taxon>Chytridiales</taxon>
        <taxon>Chytriomycetaceae</taxon>
        <taxon>Physocladia</taxon>
    </lineage>
</organism>
<name>A0AAD5T2K3_9FUNG</name>
<dbReference type="Proteomes" id="UP001211907">
    <property type="component" value="Unassembled WGS sequence"/>
</dbReference>